<comment type="caution">
    <text evidence="2">The sequence shown here is derived from an EMBL/GenBank/DDBJ whole genome shotgun (WGS) entry which is preliminary data.</text>
</comment>
<sequence>MSLLKTYVINLDGSTDRLAAINERLAGFGIDFERVAAVDGRKMDLSTLPEYDAERAERYMGRSLVGGEIGCYLSHLKVAEAFLQSDAPYALVLEDDALPLCNPVELLVQALPDLNSIDPDWLLINIGNNKLKIATPLKRYTIGTHQCELVAAHYFPMTTSAIVWSREGARRFVEEHAKIFAPVDNYFRYWLTRTGHGYSFWPAPVTTTEAASQILSGAGTARKTNKRKWYYGVAKQFRLFQDKWIAARKKRVFKSKLDALGG</sequence>
<evidence type="ECO:0000313" key="2">
    <source>
        <dbReference type="EMBL" id="MCK8778491.1"/>
    </source>
</evidence>
<dbReference type="RefSeq" id="WP_248681396.1">
    <property type="nucleotide sequence ID" value="NZ_JALPRY010000001.1"/>
</dbReference>
<evidence type="ECO:0000313" key="3">
    <source>
        <dbReference type="Proteomes" id="UP001202827"/>
    </source>
</evidence>
<accession>A0ABT0IKU7</accession>
<reference evidence="2 3" key="1">
    <citation type="submission" date="2022-04" db="EMBL/GenBank/DDBJ databases">
        <title>Rhizobium coralii sp. nov., isolated from coral Turbinaria peltata.</title>
        <authorList>
            <person name="Sun H."/>
        </authorList>
    </citation>
    <scope>NUCLEOTIDE SEQUENCE [LARGE SCALE GENOMIC DNA]</scope>
    <source>
        <strain evidence="2 3">NTR19</strain>
    </source>
</reference>
<dbReference type="Pfam" id="PF01755">
    <property type="entry name" value="Glyco_transf_25"/>
    <property type="match status" value="1"/>
</dbReference>
<keyword evidence="3" id="KW-1185">Reference proteome</keyword>
<dbReference type="CDD" id="cd06532">
    <property type="entry name" value="Glyco_transf_25"/>
    <property type="match status" value="1"/>
</dbReference>
<dbReference type="Proteomes" id="UP001202827">
    <property type="component" value="Unassembled WGS sequence"/>
</dbReference>
<gene>
    <name evidence="2" type="ORF">M0654_00710</name>
</gene>
<organism evidence="2 3">
    <name type="scientific">Neorhizobium turbinariae</name>
    <dbReference type="NCBI Taxonomy" id="2937795"/>
    <lineage>
        <taxon>Bacteria</taxon>
        <taxon>Pseudomonadati</taxon>
        <taxon>Pseudomonadota</taxon>
        <taxon>Alphaproteobacteria</taxon>
        <taxon>Hyphomicrobiales</taxon>
        <taxon>Rhizobiaceae</taxon>
        <taxon>Rhizobium/Agrobacterium group</taxon>
        <taxon>Neorhizobium</taxon>
    </lineage>
</organism>
<proteinExistence type="predicted"/>
<dbReference type="EMBL" id="JALPRY010000001">
    <property type="protein sequence ID" value="MCK8778491.1"/>
    <property type="molecule type" value="Genomic_DNA"/>
</dbReference>
<evidence type="ECO:0000259" key="1">
    <source>
        <dbReference type="Pfam" id="PF01755"/>
    </source>
</evidence>
<protein>
    <submittedName>
        <fullName evidence="2">Glycosyltransferase family 25 protein</fullName>
    </submittedName>
</protein>
<dbReference type="InterPro" id="IPR002654">
    <property type="entry name" value="Glyco_trans_25"/>
</dbReference>
<name>A0ABT0IKU7_9HYPH</name>
<feature type="domain" description="Glycosyl transferase family 25" evidence="1">
    <location>
        <begin position="5"/>
        <end position="119"/>
    </location>
</feature>